<dbReference type="Pfam" id="PF14576">
    <property type="entry name" value="SEO_N"/>
    <property type="match status" value="1"/>
</dbReference>
<organism evidence="2 3">
    <name type="scientific">Salix koriyanagi</name>
    <dbReference type="NCBI Taxonomy" id="2511006"/>
    <lineage>
        <taxon>Eukaryota</taxon>
        <taxon>Viridiplantae</taxon>
        <taxon>Streptophyta</taxon>
        <taxon>Embryophyta</taxon>
        <taxon>Tracheophyta</taxon>
        <taxon>Spermatophyta</taxon>
        <taxon>Magnoliopsida</taxon>
        <taxon>eudicotyledons</taxon>
        <taxon>Gunneridae</taxon>
        <taxon>Pentapetalae</taxon>
        <taxon>rosids</taxon>
        <taxon>fabids</taxon>
        <taxon>Malpighiales</taxon>
        <taxon>Salicaceae</taxon>
        <taxon>Saliceae</taxon>
        <taxon>Salix</taxon>
    </lineage>
</organism>
<dbReference type="InterPro" id="IPR039299">
    <property type="entry name" value="SEOA"/>
</dbReference>
<name>A0A9Q1AH80_9ROSI</name>
<accession>A0A9Q1AH80</accession>
<dbReference type="PANTHER" id="PTHR33232:SF20">
    <property type="entry name" value="PROTEIN SIEVE ELEMENT OCCLUSION B-LIKE"/>
    <property type="match status" value="1"/>
</dbReference>
<proteinExistence type="predicted"/>
<dbReference type="EMBL" id="JAPFFM010000002">
    <property type="protein sequence ID" value="KAJ6771134.1"/>
    <property type="molecule type" value="Genomic_DNA"/>
</dbReference>
<dbReference type="Proteomes" id="UP001151752">
    <property type="component" value="Chromosome 10"/>
</dbReference>
<dbReference type="AlphaFoldDB" id="A0A9Q1AH80"/>
<dbReference type="GO" id="GO:0010088">
    <property type="term" value="P:phloem development"/>
    <property type="evidence" value="ECO:0007669"/>
    <property type="project" value="InterPro"/>
</dbReference>
<keyword evidence="3" id="KW-1185">Reference proteome</keyword>
<reference evidence="2" key="1">
    <citation type="submission" date="2022-11" db="EMBL/GenBank/DDBJ databases">
        <authorList>
            <person name="Hyden B.L."/>
            <person name="Feng K."/>
            <person name="Yates T."/>
            <person name="Jawdy S."/>
            <person name="Smart L.B."/>
            <person name="Muchero W."/>
        </authorList>
    </citation>
    <scope>NUCLEOTIDE SEQUENCE</scope>
    <source>
        <tissue evidence="2">Shoot tip</tissue>
    </source>
</reference>
<reference evidence="2" key="2">
    <citation type="journal article" date="2023" name="Int. J. Mol. Sci.">
        <title>De Novo Assembly and Annotation of 11 Diverse Shrub Willow (Salix) Genomes Reveals Novel Gene Organization in Sex-Linked Regions.</title>
        <authorList>
            <person name="Hyden B."/>
            <person name="Feng K."/>
            <person name="Yates T.B."/>
            <person name="Jawdy S."/>
            <person name="Cereghino C."/>
            <person name="Smart L.B."/>
            <person name="Muchero W."/>
        </authorList>
    </citation>
    <scope>NUCLEOTIDE SEQUENCE</scope>
    <source>
        <tissue evidence="2">Shoot tip</tissue>
    </source>
</reference>
<protein>
    <submittedName>
        <fullName evidence="2">PROTEIN SIEVE ELEMENT OCCLUSION B-LIKE</fullName>
    </submittedName>
</protein>
<comment type="caution">
    <text evidence="2">The sequence shown here is derived from an EMBL/GenBank/DDBJ whole genome shotgun (WGS) entry which is preliminary data.</text>
</comment>
<evidence type="ECO:0000313" key="2">
    <source>
        <dbReference type="EMBL" id="KAJ6771134.1"/>
    </source>
</evidence>
<gene>
    <name evidence="2" type="ORF">OIU74_017557</name>
</gene>
<evidence type="ECO:0000313" key="3">
    <source>
        <dbReference type="Proteomes" id="UP001151752"/>
    </source>
</evidence>
<evidence type="ECO:0000259" key="1">
    <source>
        <dbReference type="Pfam" id="PF14576"/>
    </source>
</evidence>
<dbReference type="PANTHER" id="PTHR33232">
    <property type="entry name" value="PROTEIN SIEVE ELEMENT OCCLUSION B-LIKE"/>
    <property type="match status" value="1"/>
</dbReference>
<sequence length="164" mass="18119">MALVPHLKAPRRERNMFTSSDDTAMMKQIQATHAPDGREFSVKPLLHIVEDIFLRATTTVPGITDNAQQQGAHQAQVDELEEKALQNGFHETIEMLSYNINKISCEMSCKCSGGGDAHATTVAIFNLVSNYSWDEKGGASVGWIRRELWGVLACRPALPHKPTS</sequence>
<feature type="domain" description="Sieve element occlusion N-terminal" evidence="1">
    <location>
        <begin position="20"/>
        <end position="136"/>
    </location>
</feature>
<dbReference type="InterPro" id="IPR027942">
    <property type="entry name" value="SEO_N"/>
</dbReference>